<reference evidence="3 4" key="1">
    <citation type="submission" date="2014-04" db="EMBL/GenBank/DDBJ databases">
        <authorList>
            <consortium name="DOE Joint Genome Institute"/>
            <person name="Kuo A."/>
            <person name="Kohler A."/>
            <person name="Nagy L.G."/>
            <person name="Floudas D."/>
            <person name="Copeland A."/>
            <person name="Barry K.W."/>
            <person name="Cichocki N."/>
            <person name="Veneault-Fourrey C."/>
            <person name="LaButti K."/>
            <person name="Lindquist E.A."/>
            <person name="Lipzen A."/>
            <person name="Lundell T."/>
            <person name="Morin E."/>
            <person name="Murat C."/>
            <person name="Sun H."/>
            <person name="Tunlid A."/>
            <person name="Henrissat B."/>
            <person name="Grigoriev I.V."/>
            <person name="Hibbett D.S."/>
            <person name="Martin F."/>
            <person name="Nordberg H.P."/>
            <person name="Cantor M.N."/>
            <person name="Hua S.X."/>
        </authorList>
    </citation>
    <scope>NUCLEOTIDE SEQUENCE [LARGE SCALE GENOMIC DNA]</scope>
    <source>
        <strain evidence="3 4">LaAM-08-1</strain>
    </source>
</reference>
<accession>A0A0C9WGJ5</accession>
<protein>
    <submittedName>
        <fullName evidence="3">Uncharacterized protein</fullName>
    </submittedName>
</protein>
<keyword evidence="2" id="KW-0812">Transmembrane</keyword>
<keyword evidence="2" id="KW-1133">Transmembrane helix</keyword>
<feature type="compositionally biased region" description="Polar residues" evidence="1">
    <location>
        <begin position="12"/>
        <end position="22"/>
    </location>
</feature>
<evidence type="ECO:0000256" key="2">
    <source>
        <dbReference type="SAM" id="Phobius"/>
    </source>
</evidence>
<reference evidence="4" key="2">
    <citation type="submission" date="2015-01" db="EMBL/GenBank/DDBJ databases">
        <title>Evolutionary Origins and Diversification of the Mycorrhizal Mutualists.</title>
        <authorList>
            <consortium name="DOE Joint Genome Institute"/>
            <consortium name="Mycorrhizal Genomics Consortium"/>
            <person name="Kohler A."/>
            <person name="Kuo A."/>
            <person name="Nagy L.G."/>
            <person name="Floudas D."/>
            <person name="Copeland A."/>
            <person name="Barry K.W."/>
            <person name="Cichocki N."/>
            <person name="Veneault-Fourrey C."/>
            <person name="LaButti K."/>
            <person name="Lindquist E.A."/>
            <person name="Lipzen A."/>
            <person name="Lundell T."/>
            <person name="Morin E."/>
            <person name="Murat C."/>
            <person name="Riley R."/>
            <person name="Ohm R."/>
            <person name="Sun H."/>
            <person name="Tunlid A."/>
            <person name="Henrissat B."/>
            <person name="Grigoriev I.V."/>
            <person name="Hibbett D.S."/>
            <person name="Martin F."/>
        </authorList>
    </citation>
    <scope>NUCLEOTIDE SEQUENCE [LARGE SCALE GENOMIC DNA]</scope>
    <source>
        <strain evidence="4">LaAM-08-1</strain>
    </source>
</reference>
<dbReference type="EMBL" id="KN839618">
    <property type="protein sequence ID" value="KIJ89554.1"/>
    <property type="molecule type" value="Genomic_DNA"/>
</dbReference>
<sequence length="192" mass="21242">MSDPEREIEGNASGQSSVDTAQSDGLELEHLPQEDQFAHPVHGVQRRLQPRHIQMIAIAGTIGTGLFLGSMVFVRNISRRTITIERPYGTIDILNPGKQSMNYYDNGIYTVKVDGFIDFWFDLTVGVVTFIPPPTPSDYKRRPGAGRGAVAILIVQKVIVKHRSLVSVLTLTNLPVGKGREPIQTQDIHLQS</sequence>
<dbReference type="Proteomes" id="UP000054477">
    <property type="component" value="Unassembled WGS sequence"/>
</dbReference>
<evidence type="ECO:0000313" key="4">
    <source>
        <dbReference type="Proteomes" id="UP000054477"/>
    </source>
</evidence>
<keyword evidence="2" id="KW-0472">Membrane</keyword>
<dbReference type="HOGENOM" id="CLU_1415372_0_0_1"/>
<evidence type="ECO:0000313" key="3">
    <source>
        <dbReference type="EMBL" id="KIJ89554.1"/>
    </source>
</evidence>
<keyword evidence="4" id="KW-1185">Reference proteome</keyword>
<dbReference type="OrthoDB" id="2268893at2759"/>
<feature type="transmembrane region" description="Helical" evidence="2">
    <location>
        <begin position="53"/>
        <end position="74"/>
    </location>
</feature>
<evidence type="ECO:0000256" key="1">
    <source>
        <dbReference type="SAM" id="MobiDB-lite"/>
    </source>
</evidence>
<dbReference type="AlphaFoldDB" id="A0A0C9WGJ5"/>
<organism evidence="3 4">
    <name type="scientific">Laccaria amethystina LaAM-08-1</name>
    <dbReference type="NCBI Taxonomy" id="1095629"/>
    <lineage>
        <taxon>Eukaryota</taxon>
        <taxon>Fungi</taxon>
        <taxon>Dikarya</taxon>
        <taxon>Basidiomycota</taxon>
        <taxon>Agaricomycotina</taxon>
        <taxon>Agaricomycetes</taxon>
        <taxon>Agaricomycetidae</taxon>
        <taxon>Agaricales</taxon>
        <taxon>Agaricineae</taxon>
        <taxon>Hydnangiaceae</taxon>
        <taxon>Laccaria</taxon>
    </lineage>
</organism>
<gene>
    <name evidence="3" type="ORF">K443DRAFT_687229</name>
</gene>
<dbReference type="STRING" id="1095629.A0A0C9WGJ5"/>
<feature type="region of interest" description="Disordered" evidence="1">
    <location>
        <begin position="1"/>
        <end position="22"/>
    </location>
</feature>
<name>A0A0C9WGJ5_9AGAR</name>
<proteinExistence type="predicted"/>